<keyword evidence="5 7" id="KW-0234">DNA repair</keyword>
<dbReference type="Gene3D" id="1.20.1440.120">
    <property type="entry name" value="Recombination protein O, C-terminal domain"/>
    <property type="match status" value="1"/>
</dbReference>
<dbReference type="Pfam" id="PF02565">
    <property type="entry name" value="RecO_C"/>
    <property type="match status" value="1"/>
</dbReference>
<dbReference type="SUPFAM" id="SSF57863">
    <property type="entry name" value="ArfGap/RecO-like zinc finger"/>
    <property type="match status" value="1"/>
</dbReference>
<evidence type="ECO:0000256" key="4">
    <source>
        <dbReference type="ARBA" id="ARBA00023172"/>
    </source>
</evidence>
<gene>
    <name evidence="7" type="primary">recO</name>
    <name evidence="9" type="ORF">SSIN_1489</name>
</gene>
<dbReference type="PATRIC" id="fig|176090.4.peg.1448"/>
<evidence type="ECO:0000256" key="2">
    <source>
        <dbReference type="ARBA" id="ARBA00021310"/>
    </source>
</evidence>
<dbReference type="InterPro" id="IPR012340">
    <property type="entry name" value="NA-bd_OB-fold"/>
</dbReference>
<name>A0A0A0DDH3_9STRE</name>
<dbReference type="PANTHER" id="PTHR33991:SF1">
    <property type="entry name" value="DNA REPAIR PROTEIN RECO"/>
    <property type="match status" value="1"/>
</dbReference>
<comment type="caution">
    <text evidence="9">The sequence shown here is derived from an EMBL/GenBank/DDBJ whole genome shotgun (WGS) entry which is preliminary data.</text>
</comment>
<dbReference type="NCBIfam" id="TIGR00613">
    <property type="entry name" value="reco"/>
    <property type="match status" value="1"/>
</dbReference>
<evidence type="ECO:0000313" key="10">
    <source>
        <dbReference type="Proteomes" id="UP000030019"/>
    </source>
</evidence>
<proteinExistence type="inferred from homology"/>
<evidence type="ECO:0000256" key="6">
    <source>
        <dbReference type="ARBA" id="ARBA00033409"/>
    </source>
</evidence>
<protein>
    <recommendedName>
        <fullName evidence="2 7">DNA repair protein RecO</fullName>
    </recommendedName>
    <alternativeName>
        <fullName evidence="6 7">Recombination protein O</fullName>
    </alternativeName>
</protein>
<dbReference type="PANTHER" id="PTHR33991">
    <property type="entry name" value="DNA REPAIR PROTEIN RECO"/>
    <property type="match status" value="1"/>
</dbReference>
<dbReference type="InterPro" id="IPR037278">
    <property type="entry name" value="ARFGAP/RecO"/>
</dbReference>
<comment type="function">
    <text evidence="7">Involved in DNA repair and RecF pathway recombination.</text>
</comment>
<dbReference type="InterPro" id="IPR022572">
    <property type="entry name" value="DNA_rep/recomb_RecO_N"/>
</dbReference>
<dbReference type="InterPro" id="IPR003717">
    <property type="entry name" value="RecO"/>
</dbReference>
<dbReference type="Gene3D" id="2.40.50.140">
    <property type="entry name" value="Nucleic acid-binding proteins"/>
    <property type="match status" value="1"/>
</dbReference>
<sequence>MLRPLTSKSLILYNRNFREDDKLVKIFTEQAGKRMFFVKHAGKSKLAPVIQPLTAAELLMKINDDGLSYIEDYQAVESYGQIKGDLFVMAYASYVAALADTSIQDNHPDPALFAFLQKTLDLMNQGLDYEVLTNIFEIQILTRFGVSLNFHDCVFCHRTGLPFDFSFQYGGVLCPEHYHKDAHRSHLNPNIPFLLNQFQAVQFSELETISLKADIKRQIRDFIDQLYDEYVGIHLKSKKFIDSLGDWGSILQDKHEEEQHEKNSY</sequence>
<dbReference type="AlphaFoldDB" id="A0A0A0DDH3"/>
<dbReference type="HAMAP" id="MF_00201">
    <property type="entry name" value="RecO"/>
    <property type="match status" value="1"/>
</dbReference>
<dbReference type="InterPro" id="IPR042242">
    <property type="entry name" value="RecO_C"/>
</dbReference>
<dbReference type="Pfam" id="PF11967">
    <property type="entry name" value="RecO_N"/>
    <property type="match status" value="1"/>
</dbReference>
<evidence type="ECO:0000256" key="1">
    <source>
        <dbReference type="ARBA" id="ARBA00007452"/>
    </source>
</evidence>
<dbReference type="SUPFAM" id="SSF50249">
    <property type="entry name" value="Nucleic acid-binding proteins"/>
    <property type="match status" value="1"/>
</dbReference>
<accession>A0A0A0DDH3</accession>
<evidence type="ECO:0000256" key="3">
    <source>
        <dbReference type="ARBA" id="ARBA00022763"/>
    </source>
</evidence>
<keyword evidence="3 7" id="KW-0227">DNA damage</keyword>
<dbReference type="GO" id="GO:0043590">
    <property type="term" value="C:bacterial nucleoid"/>
    <property type="evidence" value="ECO:0007669"/>
    <property type="project" value="TreeGrafter"/>
</dbReference>
<evidence type="ECO:0000256" key="7">
    <source>
        <dbReference type="HAMAP-Rule" id="MF_00201"/>
    </source>
</evidence>
<keyword evidence="10" id="KW-1185">Reference proteome</keyword>
<comment type="similarity">
    <text evidence="1 7">Belongs to the RecO family.</text>
</comment>
<organism evidence="9 10">
    <name type="scientific">Streptococcus sinensis</name>
    <dbReference type="NCBI Taxonomy" id="176090"/>
    <lineage>
        <taxon>Bacteria</taxon>
        <taxon>Bacillati</taxon>
        <taxon>Bacillota</taxon>
        <taxon>Bacilli</taxon>
        <taxon>Lactobacillales</taxon>
        <taxon>Streptococcaceae</taxon>
        <taxon>Streptococcus</taxon>
    </lineage>
</organism>
<dbReference type="STRING" id="176090.SSIN_1489"/>
<evidence type="ECO:0000313" key="9">
    <source>
        <dbReference type="EMBL" id="KGM36736.1"/>
    </source>
</evidence>
<evidence type="ECO:0000256" key="5">
    <source>
        <dbReference type="ARBA" id="ARBA00023204"/>
    </source>
</evidence>
<reference evidence="9 10" key="1">
    <citation type="submission" date="2014-06" db="EMBL/GenBank/DDBJ databases">
        <authorList>
            <person name="Teng J.L."/>
            <person name="Huang Y."/>
            <person name="Tse H."/>
            <person name="Lau S.K."/>
            <person name="Woo P.C."/>
        </authorList>
    </citation>
    <scope>NUCLEOTIDE SEQUENCE [LARGE SCALE GENOMIC DNA]</scope>
    <source>
        <strain evidence="9 10">HKU4</strain>
    </source>
</reference>
<keyword evidence="4 7" id="KW-0233">DNA recombination</keyword>
<dbReference type="EMBL" id="JPEN01000080">
    <property type="protein sequence ID" value="KGM36736.1"/>
    <property type="molecule type" value="Genomic_DNA"/>
</dbReference>
<dbReference type="eggNOG" id="COG1381">
    <property type="taxonomic scope" value="Bacteria"/>
</dbReference>
<dbReference type="GO" id="GO:0006302">
    <property type="term" value="P:double-strand break repair"/>
    <property type="evidence" value="ECO:0007669"/>
    <property type="project" value="TreeGrafter"/>
</dbReference>
<dbReference type="RefSeq" id="WP_037617421.1">
    <property type="nucleotide sequence ID" value="NZ_JPEN01000080.1"/>
</dbReference>
<feature type="domain" description="DNA replication/recombination mediator RecO N-terminal" evidence="8">
    <location>
        <begin position="6"/>
        <end position="79"/>
    </location>
</feature>
<evidence type="ECO:0000259" key="8">
    <source>
        <dbReference type="Pfam" id="PF11967"/>
    </source>
</evidence>
<dbReference type="Proteomes" id="UP000030019">
    <property type="component" value="Unassembled WGS sequence"/>
</dbReference>
<dbReference type="GO" id="GO:0006310">
    <property type="term" value="P:DNA recombination"/>
    <property type="evidence" value="ECO:0007669"/>
    <property type="project" value="UniProtKB-UniRule"/>
</dbReference>